<feature type="compositionally biased region" description="Polar residues" evidence="1">
    <location>
        <begin position="42"/>
        <end position="55"/>
    </location>
</feature>
<dbReference type="Proteomes" id="UP000694407">
    <property type="component" value="Unplaced"/>
</dbReference>
<accession>A0A8C5ZTS9</accession>
<keyword evidence="3" id="KW-1185">Reference proteome</keyword>
<sequence>LRLSLHPPPFPRYFFAFGGLAKLMTATDQAAQLSLASENWAQSPASHRCQENSAVPEQRRKTRSGKESSHRLSSFHFAVLKSGLPRAPRNTRLSY</sequence>
<dbReference type="Ensembl" id="ENSMMMT00000022031.1">
    <property type="protein sequence ID" value="ENSMMMP00000019399.1"/>
    <property type="gene ID" value="ENSMMMG00000017139.1"/>
</dbReference>
<feature type="region of interest" description="Disordered" evidence="1">
    <location>
        <begin position="42"/>
        <end position="71"/>
    </location>
</feature>
<reference evidence="2" key="1">
    <citation type="submission" date="2025-08" db="UniProtKB">
        <authorList>
            <consortium name="Ensembl"/>
        </authorList>
    </citation>
    <scope>IDENTIFICATION</scope>
</reference>
<evidence type="ECO:0000313" key="2">
    <source>
        <dbReference type="Ensembl" id="ENSMMMP00000019399.1"/>
    </source>
</evidence>
<name>A0A8C5ZTS9_MARMA</name>
<protein>
    <submittedName>
        <fullName evidence="2">Uncharacterized protein</fullName>
    </submittedName>
</protein>
<proteinExistence type="predicted"/>
<evidence type="ECO:0000256" key="1">
    <source>
        <dbReference type="SAM" id="MobiDB-lite"/>
    </source>
</evidence>
<dbReference type="AlphaFoldDB" id="A0A8C5ZTS9"/>
<reference evidence="2" key="2">
    <citation type="submission" date="2025-09" db="UniProtKB">
        <authorList>
            <consortium name="Ensembl"/>
        </authorList>
    </citation>
    <scope>IDENTIFICATION</scope>
</reference>
<organism evidence="2 3">
    <name type="scientific">Marmota marmota marmota</name>
    <name type="common">Alpine marmot</name>
    <dbReference type="NCBI Taxonomy" id="9994"/>
    <lineage>
        <taxon>Eukaryota</taxon>
        <taxon>Metazoa</taxon>
        <taxon>Chordata</taxon>
        <taxon>Craniata</taxon>
        <taxon>Vertebrata</taxon>
        <taxon>Euteleostomi</taxon>
        <taxon>Mammalia</taxon>
        <taxon>Eutheria</taxon>
        <taxon>Euarchontoglires</taxon>
        <taxon>Glires</taxon>
        <taxon>Rodentia</taxon>
        <taxon>Sciuromorpha</taxon>
        <taxon>Sciuridae</taxon>
        <taxon>Xerinae</taxon>
        <taxon>Marmotini</taxon>
        <taxon>Marmota</taxon>
    </lineage>
</organism>
<evidence type="ECO:0000313" key="3">
    <source>
        <dbReference type="Proteomes" id="UP000694407"/>
    </source>
</evidence>